<reference evidence="7 8" key="2">
    <citation type="journal article" date="2013" name="Stand. Genomic Sci.">
        <title>Complete genome sequence of Halorhodospira halophila SL1.</title>
        <authorList>
            <person name="Challacombe J.F."/>
            <person name="Majid S."/>
            <person name="Deole R."/>
            <person name="Brettin T.S."/>
            <person name="Bruce D."/>
            <person name="Delano S.F."/>
            <person name="Detter J.C."/>
            <person name="Gleasner C.D."/>
            <person name="Han C.S."/>
            <person name="Misra M."/>
            <person name="Reitenga K.G."/>
            <person name="Mikhailova N."/>
            <person name="Woyke T."/>
            <person name="Pitluck S."/>
            <person name="Nolan M."/>
            <person name="Land M.L."/>
            <person name="Saunders E."/>
            <person name="Tapia R."/>
            <person name="Lapidus A."/>
            <person name="Ivanova N."/>
            <person name="Hoff W.D."/>
        </authorList>
    </citation>
    <scope>NUCLEOTIDE SEQUENCE [LARGE SCALE GENOMIC DNA]</scope>
    <source>
        <strain evidence="8">DSM 244 / SL1</strain>
    </source>
</reference>
<evidence type="ECO:0000313" key="7">
    <source>
        <dbReference type="EMBL" id="ABM62550.1"/>
    </source>
</evidence>
<dbReference type="KEGG" id="hha:Hhal_1786"/>
<reference evidence="8" key="1">
    <citation type="submission" date="2006-12" db="EMBL/GenBank/DDBJ databases">
        <title>Complete sequence of Halorhodospira halophila SL1.</title>
        <authorList>
            <consortium name="US DOE Joint Genome Institute"/>
            <person name="Copeland A."/>
            <person name="Lucas S."/>
            <person name="Lapidus A."/>
            <person name="Barry K."/>
            <person name="Detter J.C."/>
            <person name="Glavina del Rio T."/>
            <person name="Hammon N."/>
            <person name="Israni S."/>
            <person name="Dalin E."/>
            <person name="Tice H."/>
            <person name="Pitluck S."/>
            <person name="Saunders E."/>
            <person name="Brettin T."/>
            <person name="Bruce D."/>
            <person name="Han C."/>
            <person name="Tapia R."/>
            <person name="Schmutz J."/>
            <person name="Larimer F."/>
            <person name="Land M."/>
            <person name="Hauser L."/>
            <person name="Kyrpides N."/>
            <person name="Mikhailova N."/>
            <person name="Hoff W."/>
            <person name="Richardson P."/>
        </authorList>
    </citation>
    <scope>NUCLEOTIDE SEQUENCE [LARGE SCALE GENOMIC DNA]</scope>
    <source>
        <strain evidence="8">DSM 244 / SL1</strain>
    </source>
</reference>
<dbReference type="InterPro" id="IPR011047">
    <property type="entry name" value="Quinoprotein_ADH-like_sf"/>
</dbReference>
<dbReference type="EMBL" id="CP000544">
    <property type="protein sequence ID" value="ABM62550.1"/>
    <property type="molecule type" value="Genomic_DNA"/>
</dbReference>
<dbReference type="PROSITE" id="PS51257">
    <property type="entry name" value="PROKAR_LIPOPROTEIN"/>
    <property type="match status" value="1"/>
</dbReference>
<keyword evidence="4" id="KW-0564">Palmitate</keyword>
<name>A1WXY8_HALHL</name>
<dbReference type="GO" id="GO:0043165">
    <property type="term" value="P:Gram-negative-bacterium-type cell outer membrane assembly"/>
    <property type="evidence" value="ECO:0007669"/>
    <property type="project" value="UniProtKB-UniRule"/>
</dbReference>
<comment type="subunit">
    <text evidence="4">Part of the Bam complex.</text>
</comment>
<evidence type="ECO:0000256" key="2">
    <source>
        <dbReference type="ARBA" id="ARBA00023136"/>
    </source>
</evidence>
<dbReference type="InterPro" id="IPR018391">
    <property type="entry name" value="PQQ_b-propeller_rpt"/>
</dbReference>
<evidence type="ECO:0000259" key="6">
    <source>
        <dbReference type="Pfam" id="PF13360"/>
    </source>
</evidence>
<dbReference type="RefSeq" id="WP_011814572.1">
    <property type="nucleotide sequence ID" value="NC_008789.1"/>
</dbReference>
<dbReference type="InterPro" id="IPR002372">
    <property type="entry name" value="PQQ_rpt_dom"/>
</dbReference>
<evidence type="ECO:0000256" key="5">
    <source>
        <dbReference type="SAM" id="SignalP"/>
    </source>
</evidence>
<evidence type="ECO:0000256" key="1">
    <source>
        <dbReference type="ARBA" id="ARBA00022729"/>
    </source>
</evidence>
<keyword evidence="3 4" id="KW-0998">Cell outer membrane</keyword>
<dbReference type="InterPro" id="IPR015943">
    <property type="entry name" value="WD40/YVTN_repeat-like_dom_sf"/>
</dbReference>
<dbReference type="InterPro" id="IPR017687">
    <property type="entry name" value="BamB"/>
</dbReference>
<dbReference type="PANTHER" id="PTHR34512">
    <property type="entry name" value="CELL SURFACE PROTEIN"/>
    <property type="match status" value="1"/>
</dbReference>
<accession>A1WXY8</accession>
<dbReference type="NCBIfam" id="TIGR03300">
    <property type="entry name" value="assembly_YfgL"/>
    <property type="match status" value="1"/>
</dbReference>
<evidence type="ECO:0000313" key="8">
    <source>
        <dbReference type="Proteomes" id="UP000000647"/>
    </source>
</evidence>
<comment type="function">
    <text evidence="4">Part of the outer membrane protein assembly complex, which is involved in assembly and insertion of beta-barrel proteins into the outer membrane.</text>
</comment>
<keyword evidence="8" id="KW-1185">Reference proteome</keyword>
<dbReference type="PANTHER" id="PTHR34512:SF30">
    <property type="entry name" value="OUTER MEMBRANE PROTEIN ASSEMBLY FACTOR BAMB"/>
    <property type="match status" value="1"/>
</dbReference>
<evidence type="ECO:0000256" key="3">
    <source>
        <dbReference type="ARBA" id="ARBA00023237"/>
    </source>
</evidence>
<dbReference type="HOGENOM" id="CLU_027480_0_1_6"/>
<dbReference type="STRING" id="349124.Hhal_1786"/>
<comment type="similarity">
    <text evidence="4">Belongs to the BamB family.</text>
</comment>
<dbReference type="Gene3D" id="2.130.10.10">
    <property type="entry name" value="YVTN repeat-like/Quinoprotein amine dehydrogenase"/>
    <property type="match status" value="1"/>
</dbReference>
<dbReference type="Proteomes" id="UP000000647">
    <property type="component" value="Chromosome"/>
</dbReference>
<comment type="subcellular location">
    <subcellularLocation>
        <location evidence="4">Cell outer membrane</location>
        <topology evidence="4">Lipid-anchor</topology>
    </subcellularLocation>
</comment>
<organism evidence="7 8">
    <name type="scientific">Halorhodospira halophila (strain DSM 244 / SL1)</name>
    <name type="common">Ectothiorhodospira halophila (strain DSM 244 / SL1)</name>
    <dbReference type="NCBI Taxonomy" id="349124"/>
    <lineage>
        <taxon>Bacteria</taxon>
        <taxon>Pseudomonadati</taxon>
        <taxon>Pseudomonadota</taxon>
        <taxon>Gammaproteobacteria</taxon>
        <taxon>Chromatiales</taxon>
        <taxon>Ectothiorhodospiraceae</taxon>
        <taxon>Halorhodospira</taxon>
    </lineage>
</organism>
<dbReference type="SMART" id="SM00564">
    <property type="entry name" value="PQQ"/>
    <property type="match status" value="5"/>
</dbReference>
<dbReference type="Pfam" id="PF13360">
    <property type="entry name" value="PQQ_2"/>
    <property type="match status" value="1"/>
</dbReference>
<dbReference type="eggNOG" id="COG1520">
    <property type="taxonomic scope" value="Bacteria"/>
</dbReference>
<proteinExistence type="inferred from homology"/>
<feature type="signal peptide" evidence="5">
    <location>
        <begin position="1"/>
        <end position="19"/>
    </location>
</feature>
<protein>
    <recommendedName>
        <fullName evidence="4">Outer membrane protein assembly factor BamB</fullName>
    </recommendedName>
</protein>
<feature type="domain" description="Pyrrolo-quinoline quinone repeat" evidence="6">
    <location>
        <begin position="75"/>
        <end position="306"/>
    </location>
</feature>
<dbReference type="GO" id="GO:0009279">
    <property type="term" value="C:cell outer membrane"/>
    <property type="evidence" value="ECO:0007669"/>
    <property type="project" value="UniProtKB-SubCell"/>
</dbReference>
<keyword evidence="1 4" id="KW-0732">Signal</keyword>
<gene>
    <name evidence="4" type="primary">bamB</name>
    <name evidence="7" type="ordered locus">Hhal_1786</name>
</gene>
<dbReference type="SUPFAM" id="SSF50998">
    <property type="entry name" value="Quinoprotein alcohol dehydrogenase-like"/>
    <property type="match status" value="1"/>
</dbReference>
<sequence length="381" mass="41068">MIRVGLRALGAAAALGVAAAGCSLQDPLPNPQTEADEALDVELAWSGRPVGSLESGAFALQPAYADGVLYVADARGWVRALDAETRQPVWHDRLERPLSAGPVVAGDRLLVGDRKGRIYAYERESGEPVWMTGLSAQVLASPRYTRGVVVARSADGRVYGLDAEDGSRQWIFDRSVPALTLRRNSAPAVSGGTAVVGLQNGRLAALNVADGSVRWEHTLTEPRGRTELERMADIAADPVIHRGAAYAVAYQGAIGAVRIANGAQHWSREVGSHRGLVAHDEEVYLAADDGRVWAFDRRNGATAWRQEALEGLTLTRPVVHEGYLVMGDDAGHVNWLRLRDGELVARERLSDVPVERPPVVTGSGDVYVMDARGRMTALRPR</sequence>
<evidence type="ECO:0000256" key="4">
    <source>
        <dbReference type="HAMAP-Rule" id="MF_00923"/>
    </source>
</evidence>
<dbReference type="HAMAP" id="MF_00923">
    <property type="entry name" value="OM_assembly_BamB"/>
    <property type="match status" value="1"/>
</dbReference>
<dbReference type="OrthoDB" id="5173551at2"/>
<feature type="chain" id="PRO_5009006597" description="Outer membrane protein assembly factor BamB" evidence="5">
    <location>
        <begin position="20"/>
        <end position="381"/>
    </location>
</feature>
<keyword evidence="2 4" id="KW-0472">Membrane</keyword>
<keyword evidence="4" id="KW-0449">Lipoprotein</keyword>
<dbReference type="GO" id="GO:0051205">
    <property type="term" value="P:protein insertion into membrane"/>
    <property type="evidence" value="ECO:0007669"/>
    <property type="project" value="UniProtKB-UniRule"/>
</dbReference>
<dbReference type="AlphaFoldDB" id="A1WXY8"/>